<gene>
    <name evidence="1" type="primary">Acey_s0020.g234</name>
    <name evidence="1" type="ORF">Y032_0020g234</name>
</gene>
<accession>A0A016V128</accession>
<name>A0A016V128_9BILA</name>
<keyword evidence="2" id="KW-1185">Reference proteome</keyword>
<protein>
    <submittedName>
        <fullName evidence="1">Uncharacterized protein</fullName>
    </submittedName>
</protein>
<dbReference type="AlphaFoldDB" id="A0A016V128"/>
<comment type="caution">
    <text evidence="1">The sequence shown here is derived from an EMBL/GenBank/DDBJ whole genome shotgun (WGS) entry which is preliminary data.</text>
</comment>
<organism evidence="1 2">
    <name type="scientific">Ancylostoma ceylanicum</name>
    <dbReference type="NCBI Taxonomy" id="53326"/>
    <lineage>
        <taxon>Eukaryota</taxon>
        <taxon>Metazoa</taxon>
        <taxon>Ecdysozoa</taxon>
        <taxon>Nematoda</taxon>
        <taxon>Chromadorea</taxon>
        <taxon>Rhabditida</taxon>
        <taxon>Rhabditina</taxon>
        <taxon>Rhabditomorpha</taxon>
        <taxon>Strongyloidea</taxon>
        <taxon>Ancylostomatidae</taxon>
        <taxon>Ancylostomatinae</taxon>
        <taxon>Ancylostoma</taxon>
    </lineage>
</organism>
<dbReference type="EMBL" id="JARK01001356">
    <property type="protein sequence ID" value="EYC21130.1"/>
    <property type="molecule type" value="Genomic_DNA"/>
</dbReference>
<sequence length="95" mass="11149">MKVFIQLSYTGCGKSLWTSIFDLQKTRKKKLEKSMVAVYYQPSPKLRKRVQIPVWLQKEHSLQNIETTSESPRIDAGPRQVNICLQHGKREEYLL</sequence>
<reference evidence="2" key="1">
    <citation type="journal article" date="2015" name="Nat. Genet.">
        <title>The genome and transcriptome of the zoonotic hookworm Ancylostoma ceylanicum identify infection-specific gene families.</title>
        <authorList>
            <person name="Schwarz E.M."/>
            <person name="Hu Y."/>
            <person name="Antoshechkin I."/>
            <person name="Miller M.M."/>
            <person name="Sternberg P.W."/>
            <person name="Aroian R.V."/>
        </authorList>
    </citation>
    <scope>NUCLEOTIDE SEQUENCE</scope>
    <source>
        <strain evidence="2">HY135</strain>
    </source>
</reference>
<dbReference type="Proteomes" id="UP000024635">
    <property type="component" value="Unassembled WGS sequence"/>
</dbReference>
<evidence type="ECO:0000313" key="2">
    <source>
        <dbReference type="Proteomes" id="UP000024635"/>
    </source>
</evidence>
<evidence type="ECO:0000313" key="1">
    <source>
        <dbReference type="EMBL" id="EYC21130.1"/>
    </source>
</evidence>
<proteinExistence type="predicted"/>